<gene>
    <name evidence="7" type="ORF">SPHA_16630</name>
</gene>
<feature type="region of interest" description="Disordered" evidence="6">
    <location>
        <begin position="458"/>
        <end position="531"/>
    </location>
</feature>
<feature type="compositionally biased region" description="Polar residues" evidence="6">
    <location>
        <begin position="465"/>
        <end position="483"/>
    </location>
</feature>
<dbReference type="Gene3D" id="3.40.50.1000">
    <property type="entry name" value="HAD superfamily/HAD-like"/>
    <property type="match status" value="1"/>
</dbReference>
<evidence type="ECO:0000256" key="2">
    <source>
        <dbReference type="ARBA" id="ARBA00022723"/>
    </source>
</evidence>
<dbReference type="OrthoDB" id="10252832at2759"/>
<keyword evidence="2 5" id="KW-0479">Metal-binding</keyword>
<evidence type="ECO:0000313" key="7">
    <source>
        <dbReference type="EMBL" id="CAE1227979.1"/>
    </source>
</evidence>
<reference evidence="7" key="1">
    <citation type="submission" date="2021-01" db="EMBL/GenBank/DDBJ databases">
        <authorList>
            <person name="Li R."/>
            <person name="Bekaert M."/>
        </authorList>
    </citation>
    <scope>NUCLEOTIDE SEQUENCE</scope>
    <source>
        <strain evidence="7">Farmed</strain>
    </source>
</reference>
<dbReference type="Proteomes" id="UP000597762">
    <property type="component" value="Unassembled WGS sequence"/>
</dbReference>
<keyword evidence="3 7" id="KW-0378">Hydrolase</keyword>
<dbReference type="EMBL" id="CAHIKZ030000588">
    <property type="protein sequence ID" value="CAE1227979.1"/>
    <property type="molecule type" value="Genomic_DNA"/>
</dbReference>
<dbReference type="InterPro" id="IPR016695">
    <property type="entry name" value="Pur_nucleotidase"/>
</dbReference>
<dbReference type="PANTHER" id="PTHR12103:SF15">
    <property type="entry name" value="CYTOSOLIC PURINE 5'-NUCLEOTIDASE"/>
    <property type="match status" value="1"/>
</dbReference>
<dbReference type="GO" id="GO:0046037">
    <property type="term" value="P:GMP metabolic process"/>
    <property type="evidence" value="ECO:0007669"/>
    <property type="project" value="UniProtKB-ARBA"/>
</dbReference>
<dbReference type="PIRSF" id="PIRSF017434">
    <property type="entry name" value="Purine_5'-nucleotidase"/>
    <property type="match status" value="1"/>
</dbReference>
<dbReference type="AlphaFoldDB" id="A0A812BH21"/>
<dbReference type="InterPro" id="IPR008380">
    <property type="entry name" value="HAD-SF_hydro_IG_5-nucl"/>
</dbReference>
<dbReference type="PANTHER" id="PTHR12103">
    <property type="entry name" value="5'-NUCLEOTIDASE DOMAIN-CONTAINING"/>
    <property type="match status" value="1"/>
</dbReference>
<protein>
    <submittedName>
        <fullName evidence="7">E3.1.3.5</fullName>
        <ecNumber evidence="7">3.1.3.5</ecNumber>
    </submittedName>
</protein>
<dbReference type="CDD" id="cd07522">
    <property type="entry name" value="HAD_cN-II"/>
    <property type="match status" value="1"/>
</dbReference>
<dbReference type="FunFam" id="3.40.50.1000:FF:000021">
    <property type="entry name" value="NT5C2 isoform 1"/>
    <property type="match status" value="1"/>
</dbReference>
<dbReference type="GO" id="GO:0046872">
    <property type="term" value="F:metal ion binding"/>
    <property type="evidence" value="ECO:0007669"/>
    <property type="project" value="UniProtKB-KW"/>
</dbReference>
<evidence type="ECO:0000256" key="4">
    <source>
        <dbReference type="ARBA" id="ARBA00022842"/>
    </source>
</evidence>
<keyword evidence="8" id="KW-1185">Reference proteome</keyword>
<organism evidence="7 8">
    <name type="scientific">Acanthosepion pharaonis</name>
    <name type="common">Pharaoh cuttlefish</name>
    <name type="synonym">Sepia pharaonis</name>
    <dbReference type="NCBI Taxonomy" id="158019"/>
    <lineage>
        <taxon>Eukaryota</taxon>
        <taxon>Metazoa</taxon>
        <taxon>Spiralia</taxon>
        <taxon>Lophotrochozoa</taxon>
        <taxon>Mollusca</taxon>
        <taxon>Cephalopoda</taxon>
        <taxon>Coleoidea</taxon>
        <taxon>Decapodiformes</taxon>
        <taxon>Sepiida</taxon>
        <taxon>Sepiina</taxon>
        <taxon>Sepiidae</taxon>
        <taxon>Acanthosepion</taxon>
    </lineage>
</organism>
<evidence type="ECO:0000256" key="6">
    <source>
        <dbReference type="SAM" id="MobiDB-lite"/>
    </source>
</evidence>
<proteinExistence type="inferred from homology"/>
<dbReference type="EC" id="3.1.3.5" evidence="7"/>
<dbReference type="Pfam" id="PF05761">
    <property type="entry name" value="5_nucleotid"/>
    <property type="match status" value="1"/>
</dbReference>
<evidence type="ECO:0000313" key="8">
    <source>
        <dbReference type="Proteomes" id="UP000597762"/>
    </source>
</evidence>
<dbReference type="InterPro" id="IPR023214">
    <property type="entry name" value="HAD_sf"/>
</dbReference>
<comment type="cofactor">
    <cofactor evidence="5">
        <name>Mg(2+)</name>
        <dbReference type="ChEBI" id="CHEBI:18420"/>
    </cofactor>
    <text evidence="5">Binds 1 Mg(2+) ion per subunit.</text>
</comment>
<evidence type="ECO:0000256" key="5">
    <source>
        <dbReference type="PIRSR" id="PIRSR017434-2"/>
    </source>
</evidence>
<evidence type="ECO:0000256" key="3">
    <source>
        <dbReference type="ARBA" id="ARBA00022801"/>
    </source>
</evidence>
<keyword evidence="4 5" id="KW-0460">Magnesium</keyword>
<feature type="binding site" evidence="5">
    <location>
        <position position="319"/>
    </location>
    <ligand>
        <name>Mg(2+)</name>
        <dbReference type="ChEBI" id="CHEBI:18420"/>
    </ligand>
</feature>
<evidence type="ECO:0000256" key="1">
    <source>
        <dbReference type="ARBA" id="ARBA00009589"/>
    </source>
</evidence>
<sequence>MQISLLHKMAVRRRSDRLSENGSTREATIRFAPEYNSPAYESLSFDLLKERLISIGYPSAISEFQYDPSFPVRGLWFDKLYGNLLKVDAYGNILVCSHGFRFLKSHEVIEYYPNRFIQLDDNRCYVLNTLFHLPETYMMACLVDYFSNCDNYQKTKTGVRLGDLFMSFSSIYQDVRAAVDWIHLAGTLKEKTTENLEKYVHRDDRLPILLKRIKQHGAQTILITNSGYHYTNKIMKYLLERNPEDDWVSYFDYVVVDAMKPIFFKDGSILRQVDTETGALSIGHHTGPMKKGQIYSGGSCDVLLKMIGATGKDVLYIGDHIFGDILKSKKERGWRTFLVIPELKQELMVWIEKKALFYELGNLDVKLSEIYKNLDSSTQEKPDIGELRQALRKVTHEMDMSYGLLGSLFRSGSRQTFFAAQVMRYADLYAASLLNLLHYPFCYMFRAPAMLMPHESTVGHDSYPTDDSNFASQSRSSSLTQEMESPILKKPRKPEENNTLKTVPHLRADTPTKLTHCHDEDDSDDTENSDK</sequence>
<dbReference type="GO" id="GO:0008253">
    <property type="term" value="F:5'-nucleotidase activity"/>
    <property type="evidence" value="ECO:0007669"/>
    <property type="project" value="UniProtKB-EC"/>
</dbReference>
<accession>A0A812BH21</accession>
<comment type="caution">
    <text evidence="7">The sequence shown here is derived from an EMBL/GenBank/DDBJ whole genome shotgun (WGS) entry which is preliminary data.</text>
</comment>
<feature type="compositionally biased region" description="Acidic residues" evidence="6">
    <location>
        <begin position="520"/>
        <end position="531"/>
    </location>
</feature>
<dbReference type="InterPro" id="IPR036412">
    <property type="entry name" value="HAD-like_sf"/>
</dbReference>
<dbReference type="SUPFAM" id="SSF56784">
    <property type="entry name" value="HAD-like"/>
    <property type="match status" value="1"/>
</dbReference>
<comment type="similarity">
    <text evidence="1">Belongs to the 5'(3')-deoxyribonucleotidase family.</text>
</comment>
<name>A0A812BH21_ACAPH</name>
<dbReference type="NCBIfam" id="TIGR02244">
    <property type="entry name" value="HAD-IG-Ncltidse"/>
    <property type="match status" value="1"/>
</dbReference>